<feature type="coiled-coil region" evidence="1">
    <location>
        <begin position="604"/>
        <end position="673"/>
    </location>
</feature>
<dbReference type="PANTHER" id="PTHR42924">
    <property type="entry name" value="EXONUCLEASE"/>
    <property type="match status" value="1"/>
</dbReference>
<dbReference type="InterPro" id="IPR016195">
    <property type="entry name" value="Pol/histidinol_Pase-like"/>
</dbReference>
<dbReference type="Pfam" id="PF02811">
    <property type="entry name" value="PHP"/>
    <property type="match status" value="1"/>
</dbReference>
<dbReference type="SMART" id="SM00481">
    <property type="entry name" value="POLIIIAc"/>
    <property type="match status" value="1"/>
</dbReference>
<dbReference type="InterPro" id="IPR003141">
    <property type="entry name" value="Pol/His_phosphatase_N"/>
</dbReference>
<comment type="caution">
    <text evidence="3">The sequence shown here is derived from an EMBL/GenBank/DDBJ whole genome shotgun (WGS) entry which is preliminary data.</text>
</comment>
<proteinExistence type="predicted"/>
<dbReference type="PANTHER" id="PTHR42924:SF3">
    <property type="entry name" value="POLYMERASE_HISTIDINOL PHOSPHATASE N-TERMINAL DOMAIN-CONTAINING PROTEIN"/>
    <property type="match status" value="1"/>
</dbReference>
<dbReference type="InterPro" id="IPR027417">
    <property type="entry name" value="P-loop_NTPase"/>
</dbReference>
<evidence type="ECO:0000259" key="2">
    <source>
        <dbReference type="SMART" id="SM00481"/>
    </source>
</evidence>
<dbReference type="SUPFAM" id="SSF52540">
    <property type="entry name" value="P-loop containing nucleoside triphosphate hydrolases"/>
    <property type="match status" value="1"/>
</dbReference>
<dbReference type="InterPro" id="IPR004013">
    <property type="entry name" value="PHP_dom"/>
</dbReference>
<dbReference type="NCBIfam" id="NF045780">
    <property type="entry name" value="TrlF_fam_ATP"/>
    <property type="match status" value="1"/>
</dbReference>
<sequence>MIEFKGSKWYKCDLHLHTAASECFADREVTPEQWVDRAIERGLHCVAVTDHNTPLGITEIQDAARDKPLTIFPGVEITCDPSKVHLLILFDPSKGEEEIKSFLSKCDIEHTYYGKQDATTIKSVFEVADIATDKCNALVIPAHIDEFAGINSLSNQNLERLYARKDINAVQVVHKAFYDNDVPADFHSQLVSYYGNTKSTIDVTAWTKPVDLAKAKDISILTFSDNPHKAGDSKHGLWGIGSLFTWIKMDETSSLEGLRQAFLLPEHRVINDFDIKEKDPNNQPDIWFKSLKVTGTNLTTKQDLEIDFNPQLNTIIGGRGSGKSSILRFIRGVFNRTVNLADFEDLLKEQNSFYKKADASHKKEIIGVFNPETSVVEIEIVRKEVLYKIVASKINSSSSQLIEVFKLIDGSWSLVKDDDKDLLEIFEFEQYSQKQIYEIAKNPNALRERIDNAIPVLQDVLERKGKIANEFLEKRTSLRTKQGAIGGKTKIKTDLEDINNTLKAIDKSGITTTIKSTDFFVEDRKPIKSFIEIIDTLKLALEKVKTSFLIPAIDTENIEASHKAEIENLIKIASQSIIQQEKALDKIILEVAKVKSTFDLAIQNSDWQKAFSSLLAEIEEKKKELSESDIEALSTYQQLKLVVIDKQQELKAIEAIEKEITEINIQCTKLLKDYVDVCKEITEIRSTFISDHITDANIKIEIKGFRNQDDFESQIRSIMSNDSSFGDDIEKLKSLCFTGIVEKQIDICKKALLDAHYSDISSEHFGGHLKNALRKLSPSQIDNIELLMPEDEIIVKYKPEGSITFKPLSTASAGQKTAAILTFLLSFGDIPLLLDQPEDDLDNRLVYDLVVKGLKKAKEKRQIIVVTHNANIPVNGDAEYILSMDSTTTDIKVLHSGTVENSAIKKEICDVMEGSEKAFQLRSERYKTIFT</sequence>
<name>A0A0F9X510_9ZZZZ</name>
<gene>
    <name evidence="3" type="ORF">LCGC14_0266060</name>
</gene>
<dbReference type="AlphaFoldDB" id="A0A0F9X510"/>
<dbReference type="Gene3D" id="3.20.20.140">
    <property type="entry name" value="Metal-dependent hydrolases"/>
    <property type="match status" value="1"/>
</dbReference>
<dbReference type="Gene3D" id="3.40.50.300">
    <property type="entry name" value="P-loop containing nucleotide triphosphate hydrolases"/>
    <property type="match status" value="2"/>
</dbReference>
<dbReference type="InterPro" id="IPR052018">
    <property type="entry name" value="PHP_domain"/>
</dbReference>
<protein>
    <recommendedName>
        <fullName evidence="2">Polymerase/histidinol phosphatase N-terminal domain-containing protein</fullName>
    </recommendedName>
</protein>
<organism evidence="3">
    <name type="scientific">marine sediment metagenome</name>
    <dbReference type="NCBI Taxonomy" id="412755"/>
    <lineage>
        <taxon>unclassified sequences</taxon>
        <taxon>metagenomes</taxon>
        <taxon>ecological metagenomes</taxon>
    </lineage>
</organism>
<reference evidence="3" key="1">
    <citation type="journal article" date="2015" name="Nature">
        <title>Complex archaea that bridge the gap between prokaryotes and eukaryotes.</title>
        <authorList>
            <person name="Spang A."/>
            <person name="Saw J.H."/>
            <person name="Jorgensen S.L."/>
            <person name="Zaremba-Niedzwiedzka K."/>
            <person name="Martijn J."/>
            <person name="Lind A.E."/>
            <person name="van Eijk R."/>
            <person name="Schleper C."/>
            <person name="Guy L."/>
            <person name="Ettema T.J."/>
        </authorList>
    </citation>
    <scope>NUCLEOTIDE SEQUENCE</scope>
</reference>
<accession>A0A0F9X510</accession>
<evidence type="ECO:0000313" key="3">
    <source>
        <dbReference type="EMBL" id="KKN86643.1"/>
    </source>
</evidence>
<feature type="domain" description="Polymerase/histidinol phosphatase N-terminal" evidence="2">
    <location>
        <begin position="12"/>
        <end position="81"/>
    </location>
</feature>
<dbReference type="GO" id="GO:0004534">
    <property type="term" value="F:5'-3' RNA exonuclease activity"/>
    <property type="evidence" value="ECO:0007669"/>
    <property type="project" value="TreeGrafter"/>
</dbReference>
<dbReference type="EMBL" id="LAZR01000145">
    <property type="protein sequence ID" value="KKN86643.1"/>
    <property type="molecule type" value="Genomic_DNA"/>
</dbReference>
<dbReference type="GO" id="GO:0035312">
    <property type="term" value="F:5'-3' DNA exonuclease activity"/>
    <property type="evidence" value="ECO:0007669"/>
    <property type="project" value="TreeGrafter"/>
</dbReference>
<dbReference type="SUPFAM" id="SSF89550">
    <property type="entry name" value="PHP domain-like"/>
    <property type="match status" value="1"/>
</dbReference>
<keyword evidence="1" id="KW-0175">Coiled coil</keyword>
<dbReference type="InterPro" id="IPR054787">
    <property type="entry name" value="TrlF_ATPase"/>
</dbReference>
<evidence type="ECO:0000256" key="1">
    <source>
        <dbReference type="SAM" id="Coils"/>
    </source>
</evidence>